<evidence type="ECO:0000313" key="1">
    <source>
        <dbReference type="EMBL" id="GCD45489.1"/>
    </source>
</evidence>
<dbReference type="Proteomes" id="UP000286746">
    <property type="component" value="Unassembled WGS sequence"/>
</dbReference>
<organism evidence="1 2">
    <name type="scientific">Streptomyces paromomycinus</name>
    <name type="common">Streptomyces rimosus subsp. paromomycinus</name>
    <dbReference type="NCBI Taxonomy" id="92743"/>
    <lineage>
        <taxon>Bacteria</taxon>
        <taxon>Bacillati</taxon>
        <taxon>Actinomycetota</taxon>
        <taxon>Actinomycetes</taxon>
        <taxon>Kitasatosporales</taxon>
        <taxon>Streptomycetaceae</taxon>
        <taxon>Streptomyces</taxon>
    </lineage>
</organism>
<dbReference type="AlphaFoldDB" id="A0A401W837"/>
<protein>
    <submittedName>
        <fullName evidence="1">Uncharacterized protein</fullName>
    </submittedName>
</protein>
<keyword evidence="2" id="KW-1185">Reference proteome</keyword>
<accession>A0A401W837</accession>
<proteinExistence type="predicted"/>
<comment type="caution">
    <text evidence="1">The sequence shown here is derived from an EMBL/GenBank/DDBJ whole genome shotgun (WGS) entry which is preliminary data.</text>
</comment>
<evidence type="ECO:0000313" key="2">
    <source>
        <dbReference type="Proteomes" id="UP000286746"/>
    </source>
</evidence>
<gene>
    <name evidence="1" type="ORF">GKJPGBOP_05218</name>
</gene>
<name>A0A401W837_STREY</name>
<sequence>MPSQTVPHGDPRSRQVTVVNGQTSPAAIHGAYGTFLSAGGPGPERYGVTIDADAQRVWLDSPRGPDWNLTH</sequence>
<dbReference type="EMBL" id="BHZD01000001">
    <property type="protein sequence ID" value="GCD45489.1"/>
    <property type="molecule type" value="Genomic_DNA"/>
</dbReference>
<reference evidence="1 2" key="1">
    <citation type="submission" date="2018-11" db="EMBL/GenBank/DDBJ databases">
        <title>Whole genome sequence of Streptomyces paromomycinus NBRC 15454(T).</title>
        <authorList>
            <person name="Komaki H."/>
            <person name="Tamura T."/>
        </authorList>
    </citation>
    <scope>NUCLEOTIDE SEQUENCE [LARGE SCALE GENOMIC DNA]</scope>
    <source>
        <strain evidence="1 2">NBRC 15454</strain>
    </source>
</reference>